<dbReference type="AlphaFoldDB" id="A0A2N8L2B7"/>
<evidence type="ECO:0000259" key="2">
    <source>
        <dbReference type="Pfam" id="PF07589"/>
    </source>
</evidence>
<feature type="signal peptide" evidence="1">
    <location>
        <begin position="1"/>
        <end position="21"/>
    </location>
</feature>
<comment type="caution">
    <text evidence="3">The sequence shown here is derived from an EMBL/GenBank/DDBJ whole genome shotgun (WGS) entry which is preliminary data.</text>
</comment>
<accession>A0A2N8L2B7</accession>
<sequence length="166" mass="17117">MKFSTLALAATLALGAGAAQATTYNLGDITATGALQNSAAFANGVSFSDTWNFTLSSYSDVAVLISANFSRPEFAFSNFQATISGGAFPGPEALNLTAGNSFQILEGAGDAIAGNYTITVSGISNRANSFYTFGIDVTPVPEPSSYALLMAGLGVVGFMARRSRKR</sequence>
<dbReference type="RefSeq" id="WP_102769054.1">
    <property type="nucleotide sequence ID" value="NZ_POSP01000003.1"/>
</dbReference>
<feature type="domain" description="Ice-binding protein C-terminal" evidence="2">
    <location>
        <begin position="139"/>
        <end position="162"/>
    </location>
</feature>
<name>A0A2N8L2B7_9BURK</name>
<dbReference type="EMBL" id="POSP01000003">
    <property type="protein sequence ID" value="PND39817.1"/>
    <property type="molecule type" value="Genomic_DNA"/>
</dbReference>
<proteinExistence type="predicted"/>
<dbReference type="InterPro" id="IPR013424">
    <property type="entry name" value="Ice-binding_C"/>
</dbReference>
<organism evidence="3 4">
    <name type="scientific">Kinneretia aquatilis</name>
    <dbReference type="NCBI Taxonomy" id="2070761"/>
    <lineage>
        <taxon>Bacteria</taxon>
        <taxon>Pseudomonadati</taxon>
        <taxon>Pseudomonadota</taxon>
        <taxon>Betaproteobacteria</taxon>
        <taxon>Burkholderiales</taxon>
        <taxon>Sphaerotilaceae</taxon>
        <taxon>Roseateles</taxon>
    </lineage>
</organism>
<evidence type="ECO:0000313" key="4">
    <source>
        <dbReference type="Proteomes" id="UP000235916"/>
    </source>
</evidence>
<keyword evidence="1" id="KW-0732">Signal</keyword>
<dbReference type="Proteomes" id="UP000235916">
    <property type="component" value="Unassembled WGS sequence"/>
</dbReference>
<evidence type="ECO:0000256" key="1">
    <source>
        <dbReference type="SAM" id="SignalP"/>
    </source>
</evidence>
<protein>
    <recommendedName>
        <fullName evidence="2">Ice-binding protein C-terminal domain-containing protein</fullName>
    </recommendedName>
</protein>
<dbReference type="NCBIfam" id="NF038126">
    <property type="entry name" value="PEP_CTERM_FxDxF"/>
    <property type="match status" value="1"/>
</dbReference>
<evidence type="ECO:0000313" key="3">
    <source>
        <dbReference type="EMBL" id="PND39817.1"/>
    </source>
</evidence>
<dbReference type="OrthoDB" id="8754432at2"/>
<reference evidence="3 4" key="1">
    <citation type="submission" date="2018-01" db="EMBL/GenBank/DDBJ databases">
        <title>Draft genome sequence of Paucibacter aquatile CR182 isolated from freshwater of the Nakdong River.</title>
        <authorList>
            <person name="Choi A."/>
            <person name="Chung E.J."/>
        </authorList>
    </citation>
    <scope>NUCLEOTIDE SEQUENCE [LARGE SCALE GENOMIC DNA]</scope>
    <source>
        <strain evidence="3 4">CR182</strain>
    </source>
</reference>
<feature type="chain" id="PRO_5015009474" description="Ice-binding protein C-terminal domain-containing protein" evidence="1">
    <location>
        <begin position="22"/>
        <end position="166"/>
    </location>
</feature>
<dbReference type="Pfam" id="PF07589">
    <property type="entry name" value="PEP-CTERM"/>
    <property type="match status" value="1"/>
</dbReference>
<keyword evidence="4" id="KW-1185">Reference proteome</keyword>
<dbReference type="NCBIfam" id="TIGR02595">
    <property type="entry name" value="PEP_CTERM"/>
    <property type="match status" value="1"/>
</dbReference>
<gene>
    <name evidence="3" type="ORF">C1O66_17465</name>
</gene>